<keyword evidence="2" id="KW-0472">Membrane</keyword>
<name>A0A1M5URE0_9FIRM</name>
<reference evidence="3 4" key="1">
    <citation type="submission" date="2016-11" db="EMBL/GenBank/DDBJ databases">
        <authorList>
            <person name="Jaros S."/>
            <person name="Januszkiewicz K."/>
            <person name="Wedrychowicz H."/>
        </authorList>
    </citation>
    <scope>NUCLEOTIDE SEQUENCE [LARGE SCALE GENOMIC DNA]</scope>
    <source>
        <strain evidence="3 4">DSM 13106</strain>
    </source>
</reference>
<sequence length="142" mass="16716">MDISDILAIFFIFLLPIIIKSIQEKSKIEMAKGTKSNTLSKSDMKKYNTKKKEKKVPLTAEKEKQRKSLFEERRETNENYRYLDSEYELDEVKVQNIDVEKESKEAKEKSQVLGEFTKNDIVKGIVMKEILSEPKCRQNKVY</sequence>
<evidence type="ECO:0000256" key="1">
    <source>
        <dbReference type="SAM" id="MobiDB-lite"/>
    </source>
</evidence>
<dbReference type="RefSeq" id="WP_072743303.1">
    <property type="nucleotide sequence ID" value="NZ_FQXR01000003.1"/>
</dbReference>
<evidence type="ECO:0000313" key="4">
    <source>
        <dbReference type="Proteomes" id="UP000184389"/>
    </source>
</evidence>
<evidence type="ECO:0000256" key="2">
    <source>
        <dbReference type="SAM" id="Phobius"/>
    </source>
</evidence>
<dbReference type="OrthoDB" id="1708359at2"/>
<feature type="region of interest" description="Disordered" evidence="1">
    <location>
        <begin position="34"/>
        <end position="62"/>
    </location>
</feature>
<protein>
    <submittedName>
        <fullName evidence="3">Uncharacterized protein</fullName>
    </submittedName>
</protein>
<dbReference type="STRING" id="1123281.SAMN02745180_00739"/>
<evidence type="ECO:0000313" key="3">
    <source>
        <dbReference type="EMBL" id="SHH65480.1"/>
    </source>
</evidence>
<dbReference type="EMBL" id="FQXR01000003">
    <property type="protein sequence ID" value="SHH65480.1"/>
    <property type="molecule type" value="Genomic_DNA"/>
</dbReference>
<keyword evidence="2" id="KW-0812">Transmembrane</keyword>
<keyword evidence="4" id="KW-1185">Reference proteome</keyword>
<gene>
    <name evidence="3" type="ORF">SAMN02745180_00739</name>
</gene>
<dbReference type="Proteomes" id="UP000184389">
    <property type="component" value="Unassembled WGS sequence"/>
</dbReference>
<accession>A0A1M5URE0</accession>
<organism evidence="3 4">
    <name type="scientific">Sporanaerobacter acetigenes DSM 13106</name>
    <dbReference type="NCBI Taxonomy" id="1123281"/>
    <lineage>
        <taxon>Bacteria</taxon>
        <taxon>Bacillati</taxon>
        <taxon>Bacillota</taxon>
        <taxon>Tissierellia</taxon>
        <taxon>Tissierellales</taxon>
        <taxon>Sporanaerobacteraceae</taxon>
        <taxon>Sporanaerobacter</taxon>
    </lineage>
</organism>
<proteinExistence type="predicted"/>
<keyword evidence="2" id="KW-1133">Transmembrane helix</keyword>
<dbReference type="AlphaFoldDB" id="A0A1M5URE0"/>
<feature type="transmembrane region" description="Helical" evidence="2">
    <location>
        <begin position="6"/>
        <end position="22"/>
    </location>
</feature>